<reference evidence="2" key="1">
    <citation type="journal article" date="2022" name="bioRxiv">
        <title>Sequencing and chromosome-scale assembly of the giantPleurodeles waltlgenome.</title>
        <authorList>
            <person name="Brown T."/>
            <person name="Elewa A."/>
            <person name="Iarovenko S."/>
            <person name="Subramanian E."/>
            <person name="Araus A.J."/>
            <person name="Petzold A."/>
            <person name="Susuki M."/>
            <person name="Suzuki K.-i.T."/>
            <person name="Hayashi T."/>
            <person name="Toyoda A."/>
            <person name="Oliveira C."/>
            <person name="Osipova E."/>
            <person name="Leigh N.D."/>
            <person name="Simon A."/>
            <person name="Yun M.H."/>
        </authorList>
    </citation>
    <scope>NUCLEOTIDE SEQUENCE</scope>
    <source>
        <strain evidence="2">20211129_DDA</strain>
        <tissue evidence="2">Liver</tissue>
    </source>
</reference>
<evidence type="ECO:0000256" key="1">
    <source>
        <dbReference type="SAM" id="MobiDB-lite"/>
    </source>
</evidence>
<proteinExistence type="predicted"/>
<dbReference type="AlphaFoldDB" id="A0AAV7MVX7"/>
<evidence type="ECO:0000313" key="3">
    <source>
        <dbReference type="Proteomes" id="UP001066276"/>
    </source>
</evidence>
<name>A0AAV7MVX7_PLEWA</name>
<feature type="region of interest" description="Disordered" evidence="1">
    <location>
        <begin position="1"/>
        <end position="70"/>
    </location>
</feature>
<dbReference type="Proteomes" id="UP001066276">
    <property type="component" value="Chromosome 9"/>
</dbReference>
<accession>A0AAV7MVX7</accession>
<keyword evidence="3" id="KW-1185">Reference proteome</keyword>
<comment type="caution">
    <text evidence="2">The sequence shown here is derived from an EMBL/GenBank/DDBJ whole genome shotgun (WGS) entry which is preliminary data.</text>
</comment>
<protein>
    <submittedName>
        <fullName evidence="2">Uncharacterized protein</fullName>
    </submittedName>
</protein>
<feature type="compositionally biased region" description="Polar residues" evidence="1">
    <location>
        <begin position="52"/>
        <end position="61"/>
    </location>
</feature>
<organism evidence="2 3">
    <name type="scientific">Pleurodeles waltl</name>
    <name type="common">Iberian ribbed newt</name>
    <dbReference type="NCBI Taxonomy" id="8319"/>
    <lineage>
        <taxon>Eukaryota</taxon>
        <taxon>Metazoa</taxon>
        <taxon>Chordata</taxon>
        <taxon>Craniata</taxon>
        <taxon>Vertebrata</taxon>
        <taxon>Euteleostomi</taxon>
        <taxon>Amphibia</taxon>
        <taxon>Batrachia</taxon>
        <taxon>Caudata</taxon>
        <taxon>Salamandroidea</taxon>
        <taxon>Salamandridae</taxon>
        <taxon>Pleurodelinae</taxon>
        <taxon>Pleurodeles</taxon>
    </lineage>
</organism>
<gene>
    <name evidence="2" type="ORF">NDU88_003995</name>
</gene>
<feature type="non-terminal residue" evidence="2">
    <location>
        <position position="1"/>
    </location>
</feature>
<evidence type="ECO:0000313" key="2">
    <source>
        <dbReference type="EMBL" id="KAJ1106594.1"/>
    </source>
</evidence>
<sequence length="70" mass="7593">ALTDPLRRLRGPPAVPGPQDDSDLSTQSQPGDTVRRPWEKNSSTLPRMKSAAGSSEAMTSTDDSELERLK</sequence>
<feature type="non-terminal residue" evidence="2">
    <location>
        <position position="70"/>
    </location>
</feature>
<dbReference type="EMBL" id="JANPWB010000013">
    <property type="protein sequence ID" value="KAJ1106594.1"/>
    <property type="molecule type" value="Genomic_DNA"/>
</dbReference>